<sequence length="260" mass="28479">MLGGLIAPFKPTLLVEFSFRSVMVDREDVTPRLLILLGLFRPYDHGRTSLVTSLVFNGPQHGNLFYSGGKNPFDPVHVSKFLPLNTHVLTASDDRTVRYWDISTEAVNGKITSCNYGTSVKTSVLTLDRGYTVKCVLPFKNGGMVAFAGGDKINTSGAMAGGRPVQTISSSQKAETCLAFDGTSTRLVSGHLDHHVKVYNLQDYKVVISIKYPAPILCVSFLVNSPGYLSFGRWKEKRDAIHTTTACSQDAKDNVQTLEI</sequence>
<dbReference type="Gene3D" id="2.130.10.10">
    <property type="entry name" value="YVTN repeat-like/Quinoprotein amine dehydrogenase"/>
    <property type="match status" value="1"/>
</dbReference>
<comment type="subcellular location">
    <subcellularLocation>
        <location evidence="1">Nucleus</location>
    </subcellularLocation>
</comment>
<reference evidence="6 7" key="1">
    <citation type="journal article" date="2019" name="Sci. Rep.">
        <title>Comparative genomics of chytrid fungi reveal insights into the obligate biotrophic and pathogenic lifestyle of Synchytrium endobioticum.</title>
        <authorList>
            <person name="van de Vossenberg B.T.L.H."/>
            <person name="Warris S."/>
            <person name="Nguyen H.D.T."/>
            <person name="van Gent-Pelzer M.P.E."/>
            <person name="Joly D.L."/>
            <person name="van de Geest H.C."/>
            <person name="Bonants P.J.M."/>
            <person name="Smith D.S."/>
            <person name="Levesque C.A."/>
            <person name="van der Lee T.A.J."/>
        </authorList>
    </citation>
    <scope>NUCLEOTIDE SEQUENCE [LARGE SCALE GENOMIC DNA]</scope>
    <source>
        <strain evidence="6 7">JEL517</strain>
    </source>
</reference>
<evidence type="ECO:0000256" key="3">
    <source>
        <dbReference type="ARBA" id="ARBA00022737"/>
    </source>
</evidence>
<evidence type="ECO:0000313" key="7">
    <source>
        <dbReference type="Proteomes" id="UP000319731"/>
    </source>
</evidence>
<dbReference type="RefSeq" id="XP_031024241.1">
    <property type="nucleotide sequence ID" value="XM_031169783.1"/>
</dbReference>
<protein>
    <submittedName>
        <fullName evidence="6">Uncharacterized protein</fullName>
    </submittedName>
</protein>
<dbReference type="Pfam" id="PF00400">
    <property type="entry name" value="WD40"/>
    <property type="match status" value="2"/>
</dbReference>
<dbReference type="EMBL" id="QEAO01000022">
    <property type="protein sequence ID" value="TPX33199.1"/>
    <property type="molecule type" value="Genomic_DNA"/>
</dbReference>
<feature type="repeat" description="WD" evidence="5">
    <location>
        <begin position="81"/>
        <end position="104"/>
    </location>
</feature>
<accession>A0A507C2B9</accession>
<dbReference type="PROSITE" id="PS50082">
    <property type="entry name" value="WD_REPEATS_2"/>
    <property type="match status" value="1"/>
</dbReference>
<dbReference type="Proteomes" id="UP000319731">
    <property type="component" value="Unassembled WGS sequence"/>
</dbReference>
<dbReference type="InterPro" id="IPR015943">
    <property type="entry name" value="WD40/YVTN_repeat-like_dom_sf"/>
</dbReference>
<dbReference type="SMART" id="SM00320">
    <property type="entry name" value="WD40"/>
    <property type="match status" value="2"/>
</dbReference>
<evidence type="ECO:0000256" key="2">
    <source>
        <dbReference type="ARBA" id="ARBA00022574"/>
    </source>
</evidence>
<dbReference type="STRING" id="1806994.A0A507C2B9"/>
<dbReference type="InterPro" id="IPR001680">
    <property type="entry name" value="WD40_rpt"/>
</dbReference>
<proteinExistence type="predicted"/>
<evidence type="ECO:0000256" key="1">
    <source>
        <dbReference type="ARBA" id="ARBA00004123"/>
    </source>
</evidence>
<keyword evidence="3" id="KW-0677">Repeat</keyword>
<dbReference type="SUPFAM" id="SSF50998">
    <property type="entry name" value="Quinoprotein alcohol dehydrogenase-like"/>
    <property type="match status" value="1"/>
</dbReference>
<evidence type="ECO:0000313" key="6">
    <source>
        <dbReference type="EMBL" id="TPX33199.1"/>
    </source>
</evidence>
<dbReference type="PANTHER" id="PTHR19924">
    <property type="entry name" value="UTP15 U3 SMALL NUCLEOLAR RNA-ASSOCIATED PROTEIN 15 FAMILY MEMBER"/>
    <property type="match status" value="1"/>
</dbReference>
<dbReference type="GO" id="GO:0045943">
    <property type="term" value="P:positive regulation of transcription by RNA polymerase I"/>
    <property type="evidence" value="ECO:0007669"/>
    <property type="project" value="TreeGrafter"/>
</dbReference>
<keyword evidence="2 5" id="KW-0853">WD repeat</keyword>
<keyword evidence="7" id="KW-1185">Reference proteome</keyword>
<dbReference type="GO" id="GO:0006364">
    <property type="term" value="P:rRNA processing"/>
    <property type="evidence" value="ECO:0007669"/>
    <property type="project" value="TreeGrafter"/>
</dbReference>
<dbReference type="GeneID" id="42005080"/>
<gene>
    <name evidence="6" type="ORF">SmJEL517_g03855</name>
</gene>
<dbReference type="AlphaFoldDB" id="A0A507C2B9"/>
<evidence type="ECO:0000256" key="4">
    <source>
        <dbReference type="ARBA" id="ARBA00023242"/>
    </source>
</evidence>
<evidence type="ECO:0000256" key="5">
    <source>
        <dbReference type="PROSITE-ProRule" id="PRU00221"/>
    </source>
</evidence>
<dbReference type="PANTHER" id="PTHR19924:SF26">
    <property type="entry name" value="U3 SMALL NUCLEOLAR RNA-ASSOCIATED PROTEIN 15 HOMOLOG"/>
    <property type="match status" value="1"/>
</dbReference>
<comment type="caution">
    <text evidence="6">The sequence shown here is derived from an EMBL/GenBank/DDBJ whole genome shotgun (WGS) entry which is preliminary data.</text>
</comment>
<keyword evidence="4" id="KW-0539">Nucleus</keyword>
<name>A0A507C2B9_9FUNG</name>
<dbReference type="InterPro" id="IPR011047">
    <property type="entry name" value="Quinoprotein_ADH-like_sf"/>
</dbReference>
<dbReference type="GO" id="GO:0005730">
    <property type="term" value="C:nucleolus"/>
    <property type="evidence" value="ECO:0007669"/>
    <property type="project" value="TreeGrafter"/>
</dbReference>
<organism evidence="6 7">
    <name type="scientific">Synchytrium microbalum</name>
    <dbReference type="NCBI Taxonomy" id="1806994"/>
    <lineage>
        <taxon>Eukaryota</taxon>
        <taxon>Fungi</taxon>
        <taxon>Fungi incertae sedis</taxon>
        <taxon>Chytridiomycota</taxon>
        <taxon>Chytridiomycota incertae sedis</taxon>
        <taxon>Chytridiomycetes</taxon>
        <taxon>Synchytriales</taxon>
        <taxon>Synchytriaceae</taxon>
        <taxon>Synchytrium</taxon>
    </lineage>
</organism>
<dbReference type="OrthoDB" id="431715at2759"/>